<feature type="domain" description="LTD" evidence="1">
    <location>
        <begin position="313"/>
        <end position="509"/>
    </location>
</feature>
<keyword evidence="3" id="KW-1185">Reference proteome</keyword>
<protein>
    <submittedName>
        <fullName evidence="2">Lamin tail domain-containing protein</fullName>
    </submittedName>
</protein>
<dbReference type="EMBL" id="JAPDPI010000045">
    <property type="protein sequence ID" value="MCW3807379.1"/>
    <property type="molecule type" value="Genomic_DNA"/>
</dbReference>
<dbReference type="PROSITE" id="PS51841">
    <property type="entry name" value="LTD"/>
    <property type="match status" value="1"/>
</dbReference>
<evidence type="ECO:0000313" key="2">
    <source>
        <dbReference type="EMBL" id="MCW3807379.1"/>
    </source>
</evidence>
<comment type="caution">
    <text evidence="2">The sequence shown here is derived from an EMBL/GenBank/DDBJ whole genome shotgun (WGS) entry which is preliminary data.</text>
</comment>
<dbReference type="AlphaFoldDB" id="A0AAE3MGK8"/>
<gene>
    <name evidence="2" type="ORF">OM074_17225</name>
</gene>
<reference evidence="2" key="1">
    <citation type="submission" date="2022-10" db="EMBL/GenBank/DDBJ databases">
        <authorList>
            <person name="Yu W.X."/>
        </authorList>
    </citation>
    <scope>NUCLEOTIDE SEQUENCE</scope>
    <source>
        <strain evidence="2">D04</strain>
    </source>
</reference>
<dbReference type="RefSeq" id="WP_301201733.1">
    <property type="nucleotide sequence ID" value="NZ_JAPDPI010000045.1"/>
</dbReference>
<organism evidence="2 3">
    <name type="scientific">Plebeiibacterium marinum</name>
    <dbReference type="NCBI Taxonomy" id="2992111"/>
    <lineage>
        <taxon>Bacteria</taxon>
        <taxon>Pseudomonadati</taxon>
        <taxon>Bacteroidota</taxon>
        <taxon>Bacteroidia</taxon>
        <taxon>Marinilabiliales</taxon>
        <taxon>Marinilabiliaceae</taxon>
        <taxon>Plebeiibacterium</taxon>
    </lineage>
</organism>
<sequence>MFRYFFLFLFIPTIGFCQISEDWVRSDLTAVPQWIGDVDCFSIDGGANKLSLNAPAEASEVFLFTASEAVEDAVWQFDVSFDFNPSSSNYSVIYLCANQCIWSEDIEGYYVKIGGQSDEVSLWRRKGGVEIRIIDGRDKVLDLSACSVSIKVERDRLGNWILSTDVGAGGVYVEEGRVLDSEIVQSQYFGIYCKFTATRSTKFHFGPINVTGNAFRDVIPPEIVSHKLIQGSLLELGFTEELDVNSVSEAIIRVNGELLNITKTESSGEAMLIVFGERVNDAGHGEINISGFKDVYGNTIRDTTIYYCYYKPERFDLLISEIMVDPTPSVGLPEYEYLELYNSTPHPIQLEGYQIIINDKSSILPSYNIQSSEHIVLADLESNEGMGEIPLLLVDGFGAMTNSSGEIVIVNDEGQVSDAIRYPLNIGDKDFKWDGGWSLEKKDYQNFDQSGNNWKYSMDLDGGTPGEINSVCGENNDGSQPKVNYISYLNDSVYQIRFSEAIDTMTLVGTLQVEGAEVCGIITDSIYLDNVIMTLASKLSKKEVKVLGLDGSIADVAGNAIVNDYQWLLGVPERVDSFDVCINELVFNPESGGYDFIELFNRSDKIINLSDLNVASAQNGLLDKLNCLNDKNQLMFPGEYWVLCEDTSWLNDRYTDCCFQRSLECDLPSLNNDKGNVAITLGNGKIIDFLEYTEEMHFALLNSYDGVSLERLDVNRPTNDENNWHSASSVSGFATPSLQNSQKMVVQESKNDKRWIWLEEDVFSPNADGDNDYLVINYQLPEVGYTGTIKVFDRGGRPVATIVDNALLDAEGFVKWGGVLDSKMKAPMGIYLIYAEIFSLKGDVKKEKLVCVVNAGAKK</sequence>
<accession>A0AAE3MGK8</accession>
<dbReference type="InterPro" id="IPR001322">
    <property type="entry name" value="Lamin_tail_dom"/>
</dbReference>
<dbReference type="Proteomes" id="UP001207408">
    <property type="component" value="Unassembled WGS sequence"/>
</dbReference>
<name>A0AAE3MGK8_9BACT</name>
<proteinExistence type="predicted"/>
<evidence type="ECO:0000313" key="3">
    <source>
        <dbReference type="Proteomes" id="UP001207408"/>
    </source>
</evidence>
<evidence type="ECO:0000259" key="1">
    <source>
        <dbReference type="PROSITE" id="PS51841"/>
    </source>
</evidence>